<dbReference type="OrthoDB" id="117774at2"/>
<organism evidence="2 3">
    <name type="scientific">Paenalcaligenes hominis</name>
    <dbReference type="NCBI Taxonomy" id="643674"/>
    <lineage>
        <taxon>Bacteria</taxon>
        <taxon>Pseudomonadati</taxon>
        <taxon>Pseudomonadota</taxon>
        <taxon>Betaproteobacteria</taxon>
        <taxon>Burkholderiales</taxon>
        <taxon>Alcaligenaceae</taxon>
        <taxon>Paenalcaligenes</taxon>
    </lineage>
</organism>
<keyword evidence="1" id="KW-0620">Polyamine biosynthesis</keyword>
<dbReference type="Gene3D" id="3.40.50.150">
    <property type="entry name" value="Vaccinia Virus protein VP39"/>
    <property type="match status" value="1"/>
</dbReference>
<evidence type="ECO:0000256" key="1">
    <source>
        <dbReference type="ARBA" id="ARBA00023115"/>
    </source>
</evidence>
<dbReference type="Pfam" id="PF01564">
    <property type="entry name" value="Spermine_synth"/>
    <property type="match status" value="1"/>
</dbReference>
<dbReference type="PANTHER" id="PTHR43317">
    <property type="entry name" value="THERMOSPERMINE SYNTHASE ACAULIS5"/>
    <property type="match status" value="1"/>
</dbReference>
<dbReference type="AlphaFoldDB" id="A0A1U9JXY9"/>
<dbReference type="PANTHER" id="PTHR43317:SF1">
    <property type="entry name" value="THERMOSPERMINE SYNTHASE ACAULIS5"/>
    <property type="match status" value="1"/>
</dbReference>
<protein>
    <submittedName>
        <fullName evidence="2">Spermidine synthase</fullName>
    </submittedName>
</protein>
<dbReference type="STRING" id="643674.PAEH1_02230"/>
<accession>A0A1U9JXY9</accession>
<evidence type="ECO:0000313" key="2">
    <source>
        <dbReference type="EMBL" id="AQS50660.1"/>
    </source>
</evidence>
<proteinExistence type="predicted"/>
<sequence length="250" mass="27962">MPDSVIDNNDITLSEEGGIRYLHFGTEWIQGAMRMSRPHDLVLTYTQQMMAWLLFQEVEREDELAILGLGAASLLRFCMKYTPSNLHTVELNPRVTAMCKTFFRLPDHARSTIYHADAEQWVRAPEHQGRYAALMVDLYDAHAQGPVCSSLAFYEHCYAVLAERGIMSVNLFGAHHSYDENIDHIMAAFDGQVLLLPEIDEGNIVALAFKGGHLGATTAASLMQSAEHVQTVYKIPARQWAKAILAAQPT</sequence>
<dbReference type="KEGG" id="phn:PAEH1_02230"/>
<gene>
    <name evidence="2" type="ORF">PAEH1_02230</name>
</gene>
<dbReference type="Proteomes" id="UP000189369">
    <property type="component" value="Chromosome"/>
</dbReference>
<name>A0A1U9JXY9_9BURK</name>
<evidence type="ECO:0000313" key="3">
    <source>
        <dbReference type="Proteomes" id="UP000189369"/>
    </source>
</evidence>
<dbReference type="InterPro" id="IPR029063">
    <property type="entry name" value="SAM-dependent_MTases_sf"/>
</dbReference>
<dbReference type="SUPFAM" id="SSF53335">
    <property type="entry name" value="S-adenosyl-L-methionine-dependent methyltransferases"/>
    <property type="match status" value="1"/>
</dbReference>
<dbReference type="EMBL" id="CP019697">
    <property type="protein sequence ID" value="AQS50660.1"/>
    <property type="molecule type" value="Genomic_DNA"/>
</dbReference>
<dbReference type="GO" id="GO:0006596">
    <property type="term" value="P:polyamine biosynthetic process"/>
    <property type="evidence" value="ECO:0007669"/>
    <property type="project" value="UniProtKB-KW"/>
</dbReference>
<reference evidence="2 3" key="1">
    <citation type="submission" date="2017-01" db="EMBL/GenBank/DDBJ databases">
        <title>Complete Genome Sequence of Paenalcaligenes hominis, Isolated from a paraplegic Patient with neurogenic bladder.</title>
        <authorList>
            <person name="Mukhopadhyay R."/>
            <person name="Joaquin J."/>
            <person name="Hogue R."/>
            <person name="Kilaru A."/>
            <person name="Jospin G."/>
            <person name="Mars K."/>
            <person name="Eisen J.A."/>
            <person name="Chaturvedi V."/>
        </authorList>
    </citation>
    <scope>NUCLEOTIDE SEQUENCE [LARGE SCALE GENOMIC DNA]</scope>
    <source>
        <strain evidence="2 3">15S00501</strain>
    </source>
</reference>